<dbReference type="InterPro" id="IPR033704">
    <property type="entry name" value="dUTPase_trimeric"/>
</dbReference>
<dbReference type="InterPro" id="IPR051592">
    <property type="entry name" value="HERV-K_Pro_peptidase_A2"/>
</dbReference>
<sequence length="161" mass="17285">MLLLPSQQLQFYQNWQMASTTSGSAGVDLATAVDITLVTSEVQLTDSDQKGPLRHGLSALLLGRSSVSRKGIFIVPGLIDADYCGVIKIMVYTLTPPVTIPAQSKIAQLVPFRARVPRAQAVERGPGGFGSTGEPQVLLAVDIAGESLRKELQWRTLVDNP</sequence>
<keyword evidence="6" id="KW-1185">Reference proteome</keyword>
<dbReference type="Ensembl" id="ENSACCT00020011656.1">
    <property type="protein sequence ID" value="ENSACCP00020011162.1"/>
    <property type="gene ID" value="ENSACCG00020007652.1"/>
</dbReference>
<organism evidence="5 6">
    <name type="scientific">Aquila chrysaetos chrysaetos</name>
    <dbReference type="NCBI Taxonomy" id="223781"/>
    <lineage>
        <taxon>Eukaryota</taxon>
        <taxon>Metazoa</taxon>
        <taxon>Chordata</taxon>
        <taxon>Craniata</taxon>
        <taxon>Vertebrata</taxon>
        <taxon>Euteleostomi</taxon>
        <taxon>Archelosauria</taxon>
        <taxon>Archosauria</taxon>
        <taxon>Dinosauria</taxon>
        <taxon>Saurischia</taxon>
        <taxon>Theropoda</taxon>
        <taxon>Coelurosauria</taxon>
        <taxon>Aves</taxon>
        <taxon>Neognathae</taxon>
        <taxon>Neoaves</taxon>
        <taxon>Telluraves</taxon>
        <taxon>Accipitrimorphae</taxon>
        <taxon>Accipitriformes</taxon>
        <taxon>Accipitridae</taxon>
        <taxon>Accipitrinae</taxon>
        <taxon>Aquila</taxon>
    </lineage>
</organism>
<dbReference type="GO" id="GO:0004190">
    <property type="term" value="F:aspartic-type endopeptidase activity"/>
    <property type="evidence" value="ECO:0007669"/>
    <property type="project" value="UniProtKB-KW"/>
</dbReference>
<evidence type="ECO:0000256" key="1">
    <source>
        <dbReference type="ARBA" id="ARBA00022670"/>
    </source>
</evidence>
<protein>
    <recommendedName>
        <fullName evidence="4">dUTPase-like domain-containing protein</fullName>
    </recommendedName>
</protein>
<dbReference type="Proteomes" id="UP000472275">
    <property type="component" value="Chromosome 7"/>
</dbReference>
<dbReference type="AlphaFoldDB" id="A0A663EFP4"/>
<reference evidence="5" key="1">
    <citation type="submission" date="2025-08" db="UniProtKB">
        <authorList>
            <consortium name="Ensembl"/>
        </authorList>
    </citation>
    <scope>IDENTIFICATION</scope>
</reference>
<evidence type="ECO:0000259" key="4">
    <source>
        <dbReference type="Pfam" id="PF00692"/>
    </source>
</evidence>
<dbReference type="InterPro" id="IPR029054">
    <property type="entry name" value="dUTPase-like"/>
</dbReference>
<feature type="domain" description="dUTPase-like" evidence="4">
    <location>
        <begin position="20"/>
        <end position="133"/>
    </location>
</feature>
<keyword evidence="1" id="KW-0645">Protease</keyword>
<dbReference type="SUPFAM" id="SSF51283">
    <property type="entry name" value="dUTPase-like"/>
    <property type="match status" value="1"/>
</dbReference>
<evidence type="ECO:0000313" key="5">
    <source>
        <dbReference type="Ensembl" id="ENSACCP00020011162.1"/>
    </source>
</evidence>
<dbReference type="Gene3D" id="2.70.40.10">
    <property type="match status" value="1"/>
</dbReference>
<accession>A0A663EFP4</accession>
<dbReference type="PANTHER" id="PTHR19422:SF123">
    <property type="entry name" value="RT1 CLASS I, LOCUS CE15"/>
    <property type="match status" value="1"/>
</dbReference>
<dbReference type="PANTHER" id="PTHR19422">
    <property type="entry name" value="GAG RETROVIRAL POLYPROTEIN"/>
    <property type="match status" value="1"/>
</dbReference>
<dbReference type="InParanoid" id="A0A663EFP4"/>
<dbReference type="GO" id="GO:0006226">
    <property type="term" value="P:dUMP biosynthetic process"/>
    <property type="evidence" value="ECO:0007669"/>
    <property type="project" value="UniProtKB-UniPathway"/>
</dbReference>
<keyword evidence="3" id="KW-0378">Hydrolase</keyword>
<dbReference type="Pfam" id="PF00692">
    <property type="entry name" value="dUTPase"/>
    <property type="match status" value="1"/>
</dbReference>
<evidence type="ECO:0000256" key="3">
    <source>
        <dbReference type="ARBA" id="ARBA00022801"/>
    </source>
</evidence>
<dbReference type="GeneTree" id="ENSGT00530000064196"/>
<dbReference type="InterPro" id="IPR036157">
    <property type="entry name" value="dUTPase-like_sf"/>
</dbReference>
<dbReference type="GO" id="GO:0006508">
    <property type="term" value="P:proteolysis"/>
    <property type="evidence" value="ECO:0007669"/>
    <property type="project" value="UniProtKB-KW"/>
</dbReference>
<evidence type="ECO:0000313" key="6">
    <source>
        <dbReference type="Proteomes" id="UP000472275"/>
    </source>
</evidence>
<evidence type="ECO:0000256" key="2">
    <source>
        <dbReference type="ARBA" id="ARBA00022750"/>
    </source>
</evidence>
<keyword evidence="2" id="KW-0064">Aspartyl protease</keyword>
<dbReference type="CDD" id="cd07557">
    <property type="entry name" value="trimeric_dUTPase"/>
    <property type="match status" value="1"/>
</dbReference>
<dbReference type="UniPathway" id="UPA00610">
    <property type="reaction ID" value="UER00666"/>
</dbReference>
<name>A0A663EFP4_AQUCH</name>
<reference evidence="5" key="2">
    <citation type="submission" date="2025-09" db="UniProtKB">
        <authorList>
            <consortium name="Ensembl"/>
        </authorList>
    </citation>
    <scope>IDENTIFICATION</scope>
</reference>
<proteinExistence type="predicted"/>